<evidence type="ECO:0000313" key="2">
    <source>
        <dbReference type="EMBL" id="THU85600.1"/>
    </source>
</evidence>
<accession>A0A4S8LAF3</accession>
<keyword evidence="3" id="KW-1185">Reference proteome</keyword>
<dbReference type="OrthoDB" id="9909019at2759"/>
<reference evidence="2 3" key="1">
    <citation type="journal article" date="2019" name="Nat. Ecol. Evol.">
        <title>Megaphylogeny resolves global patterns of mushroom evolution.</title>
        <authorList>
            <person name="Varga T."/>
            <person name="Krizsan K."/>
            <person name="Foldi C."/>
            <person name="Dima B."/>
            <person name="Sanchez-Garcia M."/>
            <person name="Sanchez-Ramirez S."/>
            <person name="Szollosi G.J."/>
            <person name="Szarkandi J.G."/>
            <person name="Papp V."/>
            <person name="Albert L."/>
            <person name="Andreopoulos W."/>
            <person name="Angelini C."/>
            <person name="Antonin V."/>
            <person name="Barry K.W."/>
            <person name="Bougher N.L."/>
            <person name="Buchanan P."/>
            <person name="Buyck B."/>
            <person name="Bense V."/>
            <person name="Catcheside P."/>
            <person name="Chovatia M."/>
            <person name="Cooper J."/>
            <person name="Damon W."/>
            <person name="Desjardin D."/>
            <person name="Finy P."/>
            <person name="Geml J."/>
            <person name="Haridas S."/>
            <person name="Hughes K."/>
            <person name="Justo A."/>
            <person name="Karasinski D."/>
            <person name="Kautmanova I."/>
            <person name="Kiss B."/>
            <person name="Kocsube S."/>
            <person name="Kotiranta H."/>
            <person name="LaButti K.M."/>
            <person name="Lechner B.E."/>
            <person name="Liimatainen K."/>
            <person name="Lipzen A."/>
            <person name="Lukacs Z."/>
            <person name="Mihaltcheva S."/>
            <person name="Morgado L.N."/>
            <person name="Niskanen T."/>
            <person name="Noordeloos M.E."/>
            <person name="Ohm R.A."/>
            <person name="Ortiz-Santana B."/>
            <person name="Ovrebo C."/>
            <person name="Racz N."/>
            <person name="Riley R."/>
            <person name="Savchenko A."/>
            <person name="Shiryaev A."/>
            <person name="Soop K."/>
            <person name="Spirin V."/>
            <person name="Szebenyi C."/>
            <person name="Tomsovsky M."/>
            <person name="Tulloss R.E."/>
            <person name="Uehling J."/>
            <person name="Grigoriev I.V."/>
            <person name="Vagvolgyi C."/>
            <person name="Papp T."/>
            <person name="Martin F.M."/>
            <person name="Miettinen O."/>
            <person name="Hibbett D.S."/>
            <person name="Nagy L.G."/>
        </authorList>
    </citation>
    <scope>NUCLEOTIDE SEQUENCE [LARGE SCALE GENOMIC DNA]</scope>
    <source>
        <strain evidence="2 3">CBS 962.96</strain>
    </source>
</reference>
<organism evidence="2 3">
    <name type="scientific">Dendrothele bispora (strain CBS 962.96)</name>
    <dbReference type="NCBI Taxonomy" id="1314807"/>
    <lineage>
        <taxon>Eukaryota</taxon>
        <taxon>Fungi</taxon>
        <taxon>Dikarya</taxon>
        <taxon>Basidiomycota</taxon>
        <taxon>Agaricomycotina</taxon>
        <taxon>Agaricomycetes</taxon>
        <taxon>Agaricomycetidae</taxon>
        <taxon>Agaricales</taxon>
        <taxon>Agaricales incertae sedis</taxon>
        <taxon>Dendrothele</taxon>
    </lineage>
</organism>
<name>A0A4S8LAF3_DENBC</name>
<feature type="transmembrane region" description="Helical" evidence="1">
    <location>
        <begin position="176"/>
        <end position="202"/>
    </location>
</feature>
<dbReference type="GO" id="GO:0016409">
    <property type="term" value="F:palmitoyltransferase activity"/>
    <property type="evidence" value="ECO:0007669"/>
    <property type="project" value="InterPro"/>
</dbReference>
<dbReference type="PANTHER" id="PTHR12246">
    <property type="entry name" value="PALMITOYLTRANSFERASE ZDHHC16"/>
    <property type="match status" value="1"/>
</dbReference>
<feature type="transmembrane region" description="Helical" evidence="1">
    <location>
        <begin position="49"/>
        <end position="72"/>
    </location>
</feature>
<keyword evidence="1" id="KW-1133">Transmembrane helix</keyword>
<evidence type="ECO:0000256" key="1">
    <source>
        <dbReference type="SAM" id="Phobius"/>
    </source>
</evidence>
<sequence>MMVSTSSFNVHFVPATFSWQRSSGPLSTFRYLWTRTADSSAVTGASGHFFITFAVVLISTEMASVLTVDVIYPTLPFKFLTGSICTLIALNMFTHYYLVFCRCRRGDERAGRLNITRAEITKCRKWGQMSPECDSCYPLRHFYPYSLQGINQCVGVDNERHFVMFIYILWPYHVPVIAYLLTFILSCVLCFAVGIMLIVALWSVMKGETSVEAQDHEIYRKVALSRGEAFINSYALGKMQNLKLFFNIGEGGYPIYTLFIPFRILPYTDGRSWARREGFERHRGVRRGEELTDDEIDENDL</sequence>
<dbReference type="AlphaFoldDB" id="A0A4S8LAF3"/>
<gene>
    <name evidence="2" type="ORF">K435DRAFT_822377</name>
</gene>
<proteinExistence type="predicted"/>
<dbReference type="EMBL" id="ML179538">
    <property type="protein sequence ID" value="THU85600.1"/>
    <property type="molecule type" value="Genomic_DNA"/>
</dbReference>
<evidence type="ECO:0000313" key="3">
    <source>
        <dbReference type="Proteomes" id="UP000297245"/>
    </source>
</evidence>
<keyword evidence="1" id="KW-0812">Transmembrane</keyword>
<feature type="transmembrane region" description="Helical" evidence="1">
    <location>
        <begin position="79"/>
        <end position="98"/>
    </location>
</feature>
<dbReference type="Proteomes" id="UP000297245">
    <property type="component" value="Unassembled WGS sequence"/>
</dbReference>
<dbReference type="InterPro" id="IPR039859">
    <property type="entry name" value="PFA4/ZDH16/20/ERF2-like"/>
</dbReference>
<protein>
    <submittedName>
        <fullName evidence="2">Uncharacterized protein</fullName>
    </submittedName>
</protein>
<keyword evidence="1" id="KW-0472">Membrane</keyword>